<dbReference type="InterPro" id="IPR007111">
    <property type="entry name" value="NACHT_NTPase"/>
</dbReference>
<organism evidence="18 19">
    <name type="scientific">Chiloscyllium punctatum</name>
    <name type="common">Brownbanded bambooshark</name>
    <name type="synonym">Hemiscyllium punctatum</name>
    <dbReference type="NCBI Taxonomy" id="137246"/>
    <lineage>
        <taxon>Eukaryota</taxon>
        <taxon>Metazoa</taxon>
        <taxon>Chordata</taxon>
        <taxon>Craniata</taxon>
        <taxon>Vertebrata</taxon>
        <taxon>Chondrichthyes</taxon>
        <taxon>Elasmobranchii</taxon>
        <taxon>Galeomorphii</taxon>
        <taxon>Galeoidea</taxon>
        <taxon>Orectolobiformes</taxon>
        <taxon>Hemiscylliidae</taxon>
        <taxon>Chiloscyllium</taxon>
    </lineage>
</organism>
<dbReference type="Proteomes" id="UP000287033">
    <property type="component" value="Unassembled WGS sequence"/>
</dbReference>
<dbReference type="STRING" id="137246.A0A401SI91"/>
<dbReference type="FunFam" id="2.60.40.10:FF:000142">
    <property type="entry name" value="V-set domain-containing T-cell activation inhibitor 1"/>
    <property type="match status" value="1"/>
</dbReference>
<dbReference type="Pfam" id="PF13516">
    <property type="entry name" value="LRR_6"/>
    <property type="match status" value="2"/>
</dbReference>
<dbReference type="SUPFAM" id="SSF52540">
    <property type="entry name" value="P-loop containing nucleoside triphosphate hydrolases"/>
    <property type="match status" value="1"/>
</dbReference>
<evidence type="ECO:0000256" key="4">
    <source>
        <dbReference type="ARBA" id="ARBA00022490"/>
    </source>
</evidence>
<gene>
    <name evidence="18" type="ORF">chiPu_0008549</name>
</gene>
<keyword evidence="19" id="KW-1185">Reference proteome</keyword>
<keyword evidence="12" id="KW-0325">Glycoprotein</keyword>
<keyword evidence="7" id="KW-0547">Nucleotide-binding</keyword>
<reference evidence="18 19" key="1">
    <citation type="journal article" date="2018" name="Nat. Ecol. Evol.">
        <title>Shark genomes provide insights into elasmobranch evolution and the origin of vertebrates.</title>
        <authorList>
            <person name="Hara Y"/>
            <person name="Yamaguchi K"/>
            <person name="Onimaru K"/>
            <person name="Kadota M"/>
            <person name="Koyanagi M"/>
            <person name="Keeley SD"/>
            <person name="Tatsumi K"/>
            <person name="Tanaka K"/>
            <person name="Motone F"/>
            <person name="Kageyama Y"/>
            <person name="Nozu R"/>
            <person name="Adachi N"/>
            <person name="Nishimura O"/>
            <person name="Nakagawa R"/>
            <person name="Tanegashima C"/>
            <person name="Kiyatake I"/>
            <person name="Matsumoto R"/>
            <person name="Murakumo K"/>
            <person name="Nishida K"/>
            <person name="Terakita A"/>
            <person name="Kuratani S"/>
            <person name="Sato K"/>
            <person name="Hyodo S Kuraku.S."/>
        </authorList>
    </citation>
    <scope>NUCLEOTIDE SEQUENCE [LARGE SCALE GENOMIC DNA]</scope>
</reference>
<dbReference type="InterPro" id="IPR013783">
    <property type="entry name" value="Ig-like_fold"/>
</dbReference>
<keyword evidence="11" id="KW-1015">Disulfide bond</keyword>
<dbReference type="SUPFAM" id="SSF48726">
    <property type="entry name" value="Immunoglobulin"/>
    <property type="match status" value="1"/>
</dbReference>
<evidence type="ECO:0000256" key="2">
    <source>
        <dbReference type="ARBA" id="ARBA00004370"/>
    </source>
</evidence>
<dbReference type="OMA" id="SIQQEWA"/>
<feature type="domain" description="NACHT" evidence="17">
    <location>
        <begin position="277"/>
        <end position="407"/>
    </location>
</feature>
<dbReference type="GO" id="GO:0005524">
    <property type="term" value="F:ATP binding"/>
    <property type="evidence" value="ECO:0007669"/>
    <property type="project" value="UniProtKB-KW"/>
</dbReference>
<keyword evidence="15" id="KW-0393">Immunoglobulin domain</keyword>
<dbReference type="InterPro" id="IPR003599">
    <property type="entry name" value="Ig_sub"/>
</dbReference>
<evidence type="ECO:0000256" key="1">
    <source>
        <dbReference type="ARBA" id="ARBA00004110"/>
    </source>
</evidence>
<accession>A0A401SI91</accession>
<dbReference type="InterPro" id="IPR032675">
    <property type="entry name" value="LRR_dom_sf"/>
</dbReference>
<evidence type="ECO:0000256" key="13">
    <source>
        <dbReference type="ARBA" id="ARBA00023198"/>
    </source>
</evidence>
<dbReference type="SMART" id="SM00368">
    <property type="entry name" value="LRR_RI"/>
    <property type="match status" value="4"/>
</dbReference>
<dbReference type="GO" id="GO:0005829">
    <property type="term" value="C:cytosol"/>
    <property type="evidence" value="ECO:0007669"/>
    <property type="project" value="UniProtKB-SubCell"/>
</dbReference>
<dbReference type="InterPro" id="IPR027417">
    <property type="entry name" value="P-loop_NTPase"/>
</dbReference>
<dbReference type="Pfam" id="PF05729">
    <property type="entry name" value="NACHT"/>
    <property type="match status" value="1"/>
</dbReference>
<dbReference type="InterPro" id="IPR041267">
    <property type="entry name" value="NLRP_HD2"/>
</dbReference>
<dbReference type="InterPro" id="IPR001611">
    <property type="entry name" value="Leu-rich_rpt"/>
</dbReference>
<dbReference type="EMBL" id="BEZZ01000283">
    <property type="protein sequence ID" value="GCC30104.1"/>
    <property type="molecule type" value="Genomic_DNA"/>
</dbReference>
<comment type="subcellular location">
    <subcellularLocation>
        <location evidence="1">Inflammasome</location>
    </subcellularLocation>
    <subcellularLocation>
        <location evidence="2">Membrane</location>
    </subcellularLocation>
</comment>
<dbReference type="InterPro" id="IPR007110">
    <property type="entry name" value="Ig-like_dom"/>
</dbReference>
<evidence type="ECO:0000313" key="18">
    <source>
        <dbReference type="EMBL" id="GCC30104.1"/>
    </source>
</evidence>
<dbReference type="Pfam" id="PF17776">
    <property type="entry name" value="NLRC4_HD2"/>
    <property type="match status" value="1"/>
</dbReference>
<evidence type="ECO:0000256" key="11">
    <source>
        <dbReference type="ARBA" id="ARBA00023157"/>
    </source>
</evidence>
<dbReference type="Pfam" id="PF07686">
    <property type="entry name" value="V-set"/>
    <property type="match status" value="1"/>
</dbReference>
<keyword evidence="14" id="KW-1271">Inflammasome</keyword>
<dbReference type="Gene3D" id="3.80.10.10">
    <property type="entry name" value="Ribonuclease Inhibitor"/>
    <property type="match status" value="1"/>
</dbReference>
<evidence type="ECO:0000259" key="17">
    <source>
        <dbReference type="PROSITE" id="PS50837"/>
    </source>
</evidence>
<comment type="caution">
    <text evidence="18">The sequence shown here is derived from an EMBL/GenBank/DDBJ whole genome shotgun (WGS) entry which is preliminary data.</text>
</comment>
<evidence type="ECO:0000256" key="6">
    <source>
        <dbReference type="ARBA" id="ARBA00022737"/>
    </source>
</evidence>
<evidence type="ECO:0000313" key="19">
    <source>
        <dbReference type="Proteomes" id="UP000287033"/>
    </source>
</evidence>
<evidence type="ECO:0000256" key="15">
    <source>
        <dbReference type="ARBA" id="ARBA00023319"/>
    </source>
</evidence>
<comment type="similarity">
    <text evidence="3">Belongs to the NLRP family.</text>
</comment>
<keyword evidence="8" id="KW-0067">ATP-binding</keyword>
<feature type="domain" description="Ig-like" evidence="16">
    <location>
        <begin position="39"/>
        <end position="138"/>
    </location>
</feature>
<dbReference type="InterPro" id="IPR013106">
    <property type="entry name" value="Ig_V-set"/>
</dbReference>
<keyword evidence="6" id="KW-0677">Repeat</keyword>
<keyword evidence="4" id="KW-0963">Cytoplasm</keyword>
<dbReference type="PROSITE" id="PS50835">
    <property type="entry name" value="IG_LIKE"/>
    <property type="match status" value="1"/>
</dbReference>
<evidence type="ECO:0008006" key="20">
    <source>
        <dbReference type="Google" id="ProtNLM"/>
    </source>
</evidence>
<dbReference type="GO" id="GO:0050863">
    <property type="term" value="P:regulation of T cell activation"/>
    <property type="evidence" value="ECO:0007669"/>
    <property type="project" value="UniProtKB-ARBA"/>
</dbReference>
<evidence type="ECO:0000256" key="3">
    <source>
        <dbReference type="ARBA" id="ARBA00008665"/>
    </source>
</evidence>
<dbReference type="AlphaFoldDB" id="A0A401SI91"/>
<keyword evidence="10" id="KW-0472">Membrane</keyword>
<dbReference type="GO" id="GO:0016020">
    <property type="term" value="C:membrane"/>
    <property type="evidence" value="ECO:0007669"/>
    <property type="project" value="UniProtKB-SubCell"/>
</dbReference>
<dbReference type="SMART" id="SM00409">
    <property type="entry name" value="IG"/>
    <property type="match status" value="1"/>
</dbReference>
<dbReference type="OrthoDB" id="120976at2759"/>
<dbReference type="Gene3D" id="2.60.40.10">
    <property type="entry name" value="Immunoglobulins"/>
    <property type="match status" value="1"/>
</dbReference>
<keyword evidence="9" id="KW-0832">Ubl conjugation</keyword>
<dbReference type="SUPFAM" id="SSF52047">
    <property type="entry name" value="RNI-like"/>
    <property type="match status" value="1"/>
</dbReference>
<dbReference type="PROSITE" id="PS50837">
    <property type="entry name" value="NACHT"/>
    <property type="match status" value="1"/>
</dbReference>
<name>A0A401SI91_CHIPU</name>
<evidence type="ECO:0000256" key="7">
    <source>
        <dbReference type="ARBA" id="ARBA00022741"/>
    </source>
</evidence>
<dbReference type="SMART" id="SM00406">
    <property type="entry name" value="IGv"/>
    <property type="match status" value="1"/>
</dbReference>
<proteinExistence type="inferred from homology"/>
<dbReference type="PANTHER" id="PTHR45690">
    <property type="entry name" value="NACHT, LRR AND PYD DOMAINS-CONTAINING PROTEIN 12"/>
    <property type="match status" value="1"/>
</dbReference>
<dbReference type="InterPro" id="IPR050637">
    <property type="entry name" value="NLRP_innate_immun_reg"/>
</dbReference>
<dbReference type="PANTHER" id="PTHR45690:SF19">
    <property type="entry name" value="NACHT, LRR AND PYD DOMAINS-CONTAINING PROTEIN 3"/>
    <property type="match status" value="1"/>
</dbReference>
<evidence type="ECO:0000256" key="8">
    <source>
        <dbReference type="ARBA" id="ARBA00022840"/>
    </source>
</evidence>
<dbReference type="Gene3D" id="3.40.50.300">
    <property type="entry name" value="P-loop containing nucleotide triphosphate hydrolases"/>
    <property type="match status" value="1"/>
</dbReference>
<evidence type="ECO:0000256" key="14">
    <source>
        <dbReference type="ARBA" id="ARBA00023233"/>
    </source>
</evidence>
<evidence type="ECO:0000256" key="5">
    <source>
        <dbReference type="ARBA" id="ARBA00022729"/>
    </source>
</evidence>
<keyword evidence="13" id="KW-0395">Inflammatory response</keyword>
<dbReference type="GO" id="GO:1903037">
    <property type="term" value="P:regulation of leukocyte cell-cell adhesion"/>
    <property type="evidence" value="ECO:0007669"/>
    <property type="project" value="UniProtKB-ARBA"/>
</dbReference>
<keyword evidence="5" id="KW-0732">Signal</keyword>
<evidence type="ECO:0000256" key="10">
    <source>
        <dbReference type="ARBA" id="ARBA00023136"/>
    </source>
</evidence>
<protein>
    <recommendedName>
        <fullName evidence="20">NACHT domain-containing protein</fullName>
    </recommendedName>
</protein>
<evidence type="ECO:0000259" key="16">
    <source>
        <dbReference type="PROSITE" id="PS50835"/>
    </source>
</evidence>
<evidence type="ECO:0000256" key="12">
    <source>
        <dbReference type="ARBA" id="ARBA00023180"/>
    </source>
</evidence>
<evidence type="ECO:0000256" key="9">
    <source>
        <dbReference type="ARBA" id="ARBA00022843"/>
    </source>
</evidence>
<sequence length="974" mass="111339">MDVLNGANDHFLFHPYLCIVCPIFSLGDGSFIQICGVLGEDILLPCTFTVASNFSLQQLVITWQRTVSLIVVHSYYNEKDHPEYQNPAFRGRTELFPKNFPSGNASLRLKEATTSDMGNYTCFVIQEDGKGYIENLVELKLYDKPLVIGNDDTAVLHRQRAICTLGFISGALIVLIGFRVGHSEMQKKKQQISNENVPLLEKTVEDVIESYKKDILKNRTEFDKMSHGKAKAYSLLDRIINITSPMKQITGLAPDFVPGVKAAQLLSLPQKANYPSKRVLLIGDKGVGKSWAIASIQQEWAESQLSQPRCIIVFRCCDFNGVERKTTLRKLLKKQFESLSSVLTELLRNPEDVLFILDGLDEFSNQLQCNPLDGDFNIDTEAEVNILVYRLIAGDLLSTAQVWVTSRWNTEQLESHKKYFDCILIISGFTNDQLKGYCEIFFQRKQSAAGMYEHVIKYETINCLMSNPLNSYILCNILERCNGSHTVMADMSMTHSKVLLLFLYSLVHCRTSDESVVIIENSGAEQKDKLLQDTILKLGELSFNNLLSGKLEIKIDDMCHYEIDPDVLSKYFSNLILEKEYKGQRILEFCHVMLKEYFAALYCATSLKDDAEELVKCLDLWCFGRTPQNQKSQYYLRSFKAEHTEMLYNFTRFLMGCLKARRGSKLWDCNASLTHSTARALVTWFKECLERSCKKSKLLNLMHCLFELHDSTITTEVSPHFKHVDFFNISLSRLDLSALCYCLRHSAVEELDLRLCTIADDGIKQLKDVLFKCKTVLVSSNKLTEKSAEILSDILQDPKCRIETLSCGTNCFGARGAQFFWKALTRNQRLKSLRLYDNKITDEGIKNMVDYLSYNTTLERLYLCVNEFSDDGLKNIQQIKEVQQHLKIVTKIIEDEDLLLRVETQINELHSQSKEYNQEWLQTIMKSILKDLGDESEITDQMIKNRVGNIKESINKFLLKKTVIAVGSKSTFST</sequence>
<dbReference type="InterPro" id="IPR036179">
    <property type="entry name" value="Ig-like_dom_sf"/>
</dbReference>